<dbReference type="PATRIC" id="fig|1223523.3.peg.4495"/>
<keyword evidence="2" id="KW-1133">Transmembrane helix</keyword>
<organism evidence="3 4">
    <name type="scientific">Streptomyces mobaraensis (strain ATCC 29032 / DSM 40847 / JCM 4168 / NBRC 13819 / NCIMB 11159 / IPCR 16-22)</name>
    <dbReference type="NCBI Taxonomy" id="1223523"/>
    <lineage>
        <taxon>Bacteria</taxon>
        <taxon>Bacillati</taxon>
        <taxon>Actinomycetota</taxon>
        <taxon>Actinomycetes</taxon>
        <taxon>Kitasatosporales</taxon>
        <taxon>Streptomycetaceae</taxon>
        <taxon>Streptomyces</taxon>
    </lineage>
</organism>
<dbReference type="AlphaFoldDB" id="M3C2Y8"/>
<evidence type="ECO:0000313" key="3">
    <source>
        <dbReference type="EMBL" id="EME98340.1"/>
    </source>
</evidence>
<feature type="region of interest" description="Disordered" evidence="1">
    <location>
        <begin position="1"/>
        <end position="34"/>
    </location>
</feature>
<keyword evidence="2" id="KW-0812">Transmembrane</keyword>
<keyword evidence="2" id="KW-0472">Membrane</keyword>
<reference evidence="3 4" key="1">
    <citation type="journal article" date="2013" name="Genome Announc.">
        <title>Whole-Genome Shotgun Assembly and Analysis of the Genome of Streptomyces mobaraensis DSM 40847, a Strain for Industrial Production of Microbial Transglutaminase.</title>
        <authorList>
            <person name="Yang H."/>
            <person name="He T."/>
            <person name="Wu W."/>
            <person name="Zhu W."/>
            <person name="Lu B."/>
            <person name="Sun W."/>
        </authorList>
    </citation>
    <scope>NUCLEOTIDE SEQUENCE [LARGE SCALE GENOMIC DNA]</scope>
    <source>
        <strain evidence="3 4">DSM 40847</strain>
    </source>
</reference>
<proteinExistence type="predicted"/>
<dbReference type="Proteomes" id="UP000011740">
    <property type="component" value="Unassembled WGS sequence"/>
</dbReference>
<feature type="transmembrane region" description="Helical" evidence="2">
    <location>
        <begin position="82"/>
        <end position="102"/>
    </location>
</feature>
<dbReference type="EMBL" id="AORZ01000081">
    <property type="protein sequence ID" value="EME98340.1"/>
    <property type="molecule type" value="Genomic_DNA"/>
</dbReference>
<evidence type="ECO:0000256" key="1">
    <source>
        <dbReference type="SAM" id="MobiDB-lite"/>
    </source>
</evidence>
<comment type="caution">
    <text evidence="3">The sequence shown here is derived from an EMBL/GenBank/DDBJ whole genome shotgun (WGS) entry which is preliminary data.</text>
</comment>
<name>M3C2Y8_STRM1</name>
<feature type="transmembrane region" description="Helical" evidence="2">
    <location>
        <begin position="49"/>
        <end position="70"/>
    </location>
</feature>
<feature type="compositionally biased region" description="Polar residues" evidence="1">
    <location>
        <begin position="1"/>
        <end position="25"/>
    </location>
</feature>
<evidence type="ECO:0000256" key="2">
    <source>
        <dbReference type="SAM" id="Phobius"/>
    </source>
</evidence>
<accession>M3C2Y8</accession>
<protein>
    <submittedName>
        <fullName evidence="3">Putative integral membrane protein</fullName>
    </submittedName>
</protein>
<dbReference type="STRING" id="1223523.H340_22071"/>
<feature type="transmembrane region" description="Helical" evidence="2">
    <location>
        <begin position="133"/>
        <end position="151"/>
    </location>
</feature>
<gene>
    <name evidence="3" type="ORF">H340_22071</name>
</gene>
<dbReference type="eggNOG" id="ENOG5033UUA">
    <property type="taxonomic scope" value="Bacteria"/>
</dbReference>
<evidence type="ECO:0000313" key="4">
    <source>
        <dbReference type="Proteomes" id="UP000011740"/>
    </source>
</evidence>
<sequence>MIDTDAGSQQVNNRRMSTQKRTTPSAGPPEPEPIRFFGTTWVEHGGGYAWRRAAVAVGGLAAAVAGALLLRLGYQGLAIAKVGGLVNVIVVVGVAVCTALAFRRTWEGFVRGGERRGGSGAGGRAGSGESTQSLMVIGFIGVFLAWSLRALQEAPGENLHRREYEERVRRAGGKRSVRGGK</sequence>